<proteinExistence type="predicted"/>
<feature type="region of interest" description="Disordered" evidence="1">
    <location>
        <begin position="1"/>
        <end position="26"/>
    </location>
</feature>
<organism evidence="2 3">
    <name type="scientific">Mycena rosella</name>
    <name type="common">Pink bonnet</name>
    <name type="synonym">Agaricus rosellus</name>
    <dbReference type="NCBI Taxonomy" id="1033263"/>
    <lineage>
        <taxon>Eukaryota</taxon>
        <taxon>Fungi</taxon>
        <taxon>Dikarya</taxon>
        <taxon>Basidiomycota</taxon>
        <taxon>Agaricomycotina</taxon>
        <taxon>Agaricomycetes</taxon>
        <taxon>Agaricomycetidae</taxon>
        <taxon>Agaricales</taxon>
        <taxon>Marasmiineae</taxon>
        <taxon>Mycenaceae</taxon>
        <taxon>Mycena</taxon>
    </lineage>
</organism>
<evidence type="ECO:0000256" key="1">
    <source>
        <dbReference type="SAM" id="MobiDB-lite"/>
    </source>
</evidence>
<feature type="compositionally biased region" description="Low complexity" evidence="1">
    <location>
        <begin position="144"/>
        <end position="162"/>
    </location>
</feature>
<accession>A0AAD7BSS1</accession>
<dbReference type="Proteomes" id="UP001221757">
    <property type="component" value="Unassembled WGS sequence"/>
</dbReference>
<name>A0AAD7BSS1_MYCRO</name>
<feature type="compositionally biased region" description="Basic and acidic residues" evidence="1">
    <location>
        <begin position="1"/>
        <end position="10"/>
    </location>
</feature>
<dbReference type="AlphaFoldDB" id="A0AAD7BSS1"/>
<sequence length="305" mass="32384">MASRHTECSDSPRLATSGTLSNSKSKLTFGGSTQIGTQISQPLRSGSAATSKYMDSIWRLMNVMNVELDLKLPETVKMKDNKFKLVCSRFSALEVRTKPVAAKKAKARPCPRKEDIANKAAKPAPLPANKAPLPAKKVSSTTSKAPLSAKPAPIPAKKAPVPQRKCRNRNRASTQAPSAAPLSRNQQKKLDVDAALADPKRLIGTATNPSMAAVKCNDSKDVFAHTFNNGGGTPEVTVDAACAGSPEEYGVGVGMSTFGNDLTGIKSENFDTFCVLMTAPDAAENTVFCGVACFFGFCVNEKLMN</sequence>
<feature type="region of interest" description="Disordered" evidence="1">
    <location>
        <begin position="104"/>
        <end position="190"/>
    </location>
</feature>
<evidence type="ECO:0000313" key="2">
    <source>
        <dbReference type="EMBL" id="KAJ7629911.1"/>
    </source>
</evidence>
<feature type="compositionally biased region" description="Low complexity" evidence="1">
    <location>
        <begin position="118"/>
        <end position="137"/>
    </location>
</feature>
<feature type="compositionally biased region" description="Polar residues" evidence="1">
    <location>
        <begin position="14"/>
        <end position="26"/>
    </location>
</feature>
<protein>
    <submittedName>
        <fullName evidence="2">Uncharacterized protein</fullName>
    </submittedName>
</protein>
<reference evidence="2" key="1">
    <citation type="submission" date="2023-03" db="EMBL/GenBank/DDBJ databases">
        <title>Massive genome expansion in bonnet fungi (Mycena s.s.) driven by repeated elements and novel gene families across ecological guilds.</title>
        <authorList>
            <consortium name="Lawrence Berkeley National Laboratory"/>
            <person name="Harder C.B."/>
            <person name="Miyauchi S."/>
            <person name="Viragh M."/>
            <person name="Kuo A."/>
            <person name="Thoen E."/>
            <person name="Andreopoulos B."/>
            <person name="Lu D."/>
            <person name="Skrede I."/>
            <person name="Drula E."/>
            <person name="Henrissat B."/>
            <person name="Morin E."/>
            <person name="Kohler A."/>
            <person name="Barry K."/>
            <person name="LaButti K."/>
            <person name="Morin E."/>
            <person name="Salamov A."/>
            <person name="Lipzen A."/>
            <person name="Mereny Z."/>
            <person name="Hegedus B."/>
            <person name="Baldrian P."/>
            <person name="Stursova M."/>
            <person name="Weitz H."/>
            <person name="Taylor A."/>
            <person name="Grigoriev I.V."/>
            <person name="Nagy L.G."/>
            <person name="Martin F."/>
            <person name="Kauserud H."/>
        </authorList>
    </citation>
    <scope>NUCLEOTIDE SEQUENCE</scope>
    <source>
        <strain evidence="2">CBHHK067</strain>
    </source>
</reference>
<gene>
    <name evidence="2" type="ORF">B0H17DRAFT_1150375</name>
</gene>
<evidence type="ECO:0000313" key="3">
    <source>
        <dbReference type="Proteomes" id="UP001221757"/>
    </source>
</evidence>
<dbReference type="EMBL" id="JARKIE010000525">
    <property type="protein sequence ID" value="KAJ7629911.1"/>
    <property type="molecule type" value="Genomic_DNA"/>
</dbReference>
<keyword evidence="3" id="KW-1185">Reference proteome</keyword>
<comment type="caution">
    <text evidence="2">The sequence shown here is derived from an EMBL/GenBank/DDBJ whole genome shotgun (WGS) entry which is preliminary data.</text>
</comment>